<keyword evidence="3" id="KW-1185">Reference proteome</keyword>
<proteinExistence type="predicted"/>
<dbReference type="EMBL" id="FNVO01000012">
    <property type="protein sequence ID" value="SEG78992.1"/>
    <property type="molecule type" value="Genomic_DNA"/>
</dbReference>
<organism evidence="2 3">
    <name type="scientific">Thermomonospora echinospora</name>
    <dbReference type="NCBI Taxonomy" id="1992"/>
    <lineage>
        <taxon>Bacteria</taxon>
        <taxon>Bacillati</taxon>
        <taxon>Actinomycetota</taxon>
        <taxon>Actinomycetes</taxon>
        <taxon>Streptosporangiales</taxon>
        <taxon>Thermomonosporaceae</taxon>
        <taxon>Thermomonospora</taxon>
    </lineage>
</organism>
<protein>
    <submittedName>
        <fullName evidence="2">Uncharacterized protein</fullName>
    </submittedName>
</protein>
<gene>
    <name evidence="2" type="ORF">SAMN04489712_112151</name>
</gene>
<accession>A0A1H6D116</accession>
<dbReference type="Proteomes" id="UP000236723">
    <property type="component" value="Unassembled WGS sequence"/>
</dbReference>
<name>A0A1H6D116_9ACTN</name>
<dbReference type="OrthoDB" id="3482512at2"/>
<sequence length="104" mass="11207">MSRSTQPPAPMTDGEAVSSTDPRRAALQALAGLLRGRGLAVTVESWHLTATDHDSGRSVEVWAQHRSADQDRLWFCWAGGAPIVEAANLMDAALYVGTELCRES</sequence>
<feature type="region of interest" description="Disordered" evidence="1">
    <location>
        <begin position="1"/>
        <end position="22"/>
    </location>
</feature>
<reference evidence="3" key="1">
    <citation type="submission" date="2016-10" db="EMBL/GenBank/DDBJ databases">
        <authorList>
            <person name="Varghese N."/>
            <person name="Submissions S."/>
        </authorList>
    </citation>
    <scope>NUCLEOTIDE SEQUENCE [LARGE SCALE GENOMIC DNA]</scope>
    <source>
        <strain evidence="3">DSM 43163</strain>
    </source>
</reference>
<dbReference type="RefSeq" id="WP_146087517.1">
    <property type="nucleotide sequence ID" value="NZ_FNVO01000012.1"/>
</dbReference>
<evidence type="ECO:0000313" key="2">
    <source>
        <dbReference type="EMBL" id="SEG78992.1"/>
    </source>
</evidence>
<evidence type="ECO:0000313" key="3">
    <source>
        <dbReference type="Proteomes" id="UP000236723"/>
    </source>
</evidence>
<evidence type="ECO:0000256" key="1">
    <source>
        <dbReference type="SAM" id="MobiDB-lite"/>
    </source>
</evidence>
<dbReference type="AlphaFoldDB" id="A0A1H6D116"/>